<dbReference type="Gene3D" id="3.40.462.20">
    <property type="match status" value="1"/>
</dbReference>
<dbReference type="SUPFAM" id="SSF56176">
    <property type="entry name" value="FAD-binding/transporter-associated domain-like"/>
    <property type="match status" value="1"/>
</dbReference>
<proteinExistence type="inferred from homology"/>
<dbReference type="OrthoDB" id="415825at2759"/>
<dbReference type="GO" id="GO:0071949">
    <property type="term" value="F:FAD binding"/>
    <property type="evidence" value="ECO:0007669"/>
    <property type="project" value="InterPro"/>
</dbReference>
<reference evidence="6 7" key="1">
    <citation type="submission" date="2019-04" db="EMBL/GenBank/DDBJ databases">
        <title>Friends and foes A comparative genomics study of 23 Aspergillus species from section Flavi.</title>
        <authorList>
            <consortium name="DOE Joint Genome Institute"/>
            <person name="Kjaerbolling I."/>
            <person name="Vesth T."/>
            <person name="Frisvad J.C."/>
            <person name="Nybo J.L."/>
            <person name="Theobald S."/>
            <person name="Kildgaard S."/>
            <person name="Isbrandt T."/>
            <person name="Kuo A."/>
            <person name="Sato A."/>
            <person name="Lyhne E.K."/>
            <person name="Kogle M.E."/>
            <person name="Wiebenga A."/>
            <person name="Kun R.S."/>
            <person name="Lubbers R.J."/>
            <person name="Makela M.R."/>
            <person name="Barry K."/>
            <person name="Chovatia M."/>
            <person name="Clum A."/>
            <person name="Daum C."/>
            <person name="Haridas S."/>
            <person name="He G."/>
            <person name="LaButti K."/>
            <person name="Lipzen A."/>
            <person name="Mondo S."/>
            <person name="Riley R."/>
            <person name="Salamov A."/>
            <person name="Simmons B.A."/>
            <person name="Magnuson J.K."/>
            <person name="Henrissat B."/>
            <person name="Mortensen U.H."/>
            <person name="Larsen T.O."/>
            <person name="Devries R.P."/>
            <person name="Grigoriev I.V."/>
            <person name="Machida M."/>
            <person name="Baker S.E."/>
            <person name="Andersen M.R."/>
        </authorList>
    </citation>
    <scope>NUCLEOTIDE SEQUENCE [LARGE SCALE GENOMIC DNA]</scope>
    <source>
        <strain evidence="6 7">CBS 151.66</strain>
    </source>
</reference>
<dbReference type="PROSITE" id="PS51387">
    <property type="entry name" value="FAD_PCMH"/>
    <property type="match status" value="1"/>
</dbReference>
<name>A0A5N5WKM9_9EURO</name>
<dbReference type="InterPro" id="IPR016166">
    <property type="entry name" value="FAD-bd_PCMH"/>
</dbReference>
<evidence type="ECO:0000256" key="3">
    <source>
        <dbReference type="ARBA" id="ARBA00022827"/>
    </source>
</evidence>
<organism evidence="6 7">
    <name type="scientific">Aspergillus leporis</name>
    <dbReference type="NCBI Taxonomy" id="41062"/>
    <lineage>
        <taxon>Eukaryota</taxon>
        <taxon>Fungi</taxon>
        <taxon>Dikarya</taxon>
        <taxon>Ascomycota</taxon>
        <taxon>Pezizomycotina</taxon>
        <taxon>Eurotiomycetes</taxon>
        <taxon>Eurotiomycetidae</taxon>
        <taxon>Eurotiales</taxon>
        <taxon>Aspergillaceae</taxon>
        <taxon>Aspergillus</taxon>
        <taxon>Aspergillus subgen. Circumdati</taxon>
    </lineage>
</organism>
<protein>
    <submittedName>
        <fullName evidence="6">FAD binding domain protein</fullName>
    </submittedName>
</protein>
<keyword evidence="4" id="KW-0560">Oxidoreductase</keyword>
<evidence type="ECO:0000313" key="7">
    <source>
        <dbReference type="Proteomes" id="UP000326565"/>
    </source>
</evidence>
<dbReference type="InterPro" id="IPR006094">
    <property type="entry name" value="Oxid_FAD_bind_N"/>
</dbReference>
<dbReference type="InterPro" id="IPR016169">
    <property type="entry name" value="FAD-bd_PCMH_sub2"/>
</dbReference>
<evidence type="ECO:0000256" key="4">
    <source>
        <dbReference type="ARBA" id="ARBA00023002"/>
    </source>
</evidence>
<dbReference type="Proteomes" id="UP000326565">
    <property type="component" value="Unassembled WGS sequence"/>
</dbReference>
<dbReference type="InterPro" id="IPR016167">
    <property type="entry name" value="FAD-bd_PCMH_sub1"/>
</dbReference>
<dbReference type="InterPro" id="IPR012951">
    <property type="entry name" value="BBE"/>
</dbReference>
<dbReference type="Pfam" id="PF08031">
    <property type="entry name" value="BBE"/>
    <property type="match status" value="1"/>
</dbReference>
<evidence type="ECO:0000313" key="6">
    <source>
        <dbReference type="EMBL" id="KAB8068237.1"/>
    </source>
</evidence>
<comment type="similarity">
    <text evidence="1">Belongs to the oxygen-dependent FAD-linked oxidoreductase family.</text>
</comment>
<sequence length="468" mass="50497">MAASQITLDQTQQLRAELQDHAAVPSPGSEQYERSLKRWSAIGYQRPGVVVHPTDVQGIARTVRFAKNHHLDLAVKGGGHSTDTSSSSDGGILVDLGSMNRVRVDPVAQTVAAQGGALWADVNQVAAQYKLAVVGGTVSQTGTGGLTLRGGYGYLTPQYGLVIDNLLSANTITGEGTVLKASTKDNADLFWALRGAGPNVGVVEEFVFQAHPQPNLVWNGMRSYPCSQLSKVIEALNAALLHPQGKAAAQCVLSLSPDNGAPIVSTILFFNGSEEEGRRHFSQLLELQCIAEDVKMRPYSEANTMLDALMPPGGRKKIIGIQLAPPVQPGFASEIMDQISHKLTNQPDMAKSSLEIDYFDPSQICRTPITGTAFPARSNLLNGALILQWTDSTKDEDFISWGKSIQSMCEDELRRTGHTSNNTVSNFISYTQDDKATVADMFGVNADRLSEIKAEYDPANIFNKLNPV</sequence>
<keyword evidence="7" id="KW-1185">Reference proteome</keyword>
<dbReference type="GO" id="GO:0016491">
    <property type="term" value="F:oxidoreductase activity"/>
    <property type="evidence" value="ECO:0007669"/>
    <property type="project" value="UniProtKB-KW"/>
</dbReference>
<evidence type="ECO:0000259" key="5">
    <source>
        <dbReference type="PROSITE" id="PS51387"/>
    </source>
</evidence>
<dbReference type="PANTHER" id="PTHR42973">
    <property type="entry name" value="BINDING OXIDOREDUCTASE, PUTATIVE (AFU_ORTHOLOGUE AFUA_1G17690)-RELATED"/>
    <property type="match status" value="1"/>
</dbReference>
<dbReference type="EMBL" id="ML732406">
    <property type="protein sequence ID" value="KAB8068237.1"/>
    <property type="molecule type" value="Genomic_DNA"/>
</dbReference>
<dbReference type="Gene3D" id="3.30.43.10">
    <property type="entry name" value="Uridine Diphospho-n-acetylenolpyruvylglucosamine Reductase, domain 2"/>
    <property type="match status" value="1"/>
</dbReference>
<keyword evidence="2" id="KW-0285">Flavoprotein</keyword>
<evidence type="ECO:0000256" key="2">
    <source>
        <dbReference type="ARBA" id="ARBA00022630"/>
    </source>
</evidence>
<gene>
    <name evidence="6" type="ORF">BDV29DRAFT_199525</name>
</gene>
<keyword evidence="3" id="KW-0274">FAD</keyword>
<dbReference type="Pfam" id="PF01565">
    <property type="entry name" value="FAD_binding_4"/>
    <property type="match status" value="1"/>
</dbReference>
<dbReference type="InterPro" id="IPR050416">
    <property type="entry name" value="FAD-linked_Oxidoreductase"/>
</dbReference>
<dbReference type="InterPro" id="IPR036318">
    <property type="entry name" value="FAD-bd_PCMH-like_sf"/>
</dbReference>
<feature type="domain" description="FAD-binding PCMH-type" evidence="5">
    <location>
        <begin position="42"/>
        <end position="213"/>
    </location>
</feature>
<dbReference type="AlphaFoldDB" id="A0A5N5WKM9"/>
<dbReference type="PANTHER" id="PTHR42973:SF52">
    <property type="entry name" value="FAD BINDING DOMAIN PROTEIN (AFU_ORTHOLOGUE AFUA_2G00730)"/>
    <property type="match status" value="1"/>
</dbReference>
<evidence type="ECO:0000256" key="1">
    <source>
        <dbReference type="ARBA" id="ARBA00005466"/>
    </source>
</evidence>
<accession>A0A5N5WKM9</accession>
<dbReference type="Gene3D" id="3.30.465.10">
    <property type="match status" value="1"/>
</dbReference>